<reference evidence="1 2" key="1">
    <citation type="submission" date="2016-10" db="EMBL/GenBank/DDBJ databases">
        <authorList>
            <person name="de Groot N.N."/>
        </authorList>
    </citation>
    <scope>NUCLEOTIDE SEQUENCE [LARGE SCALE GENOMIC DNA]</scope>
    <source>
        <strain evidence="1 2">DSM 25186</strain>
    </source>
</reference>
<accession>A0A1G9EGZ8</accession>
<organism evidence="1 2">
    <name type="scientific">Catalinimonas alkaloidigena</name>
    <dbReference type="NCBI Taxonomy" id="1075417"/>
    <lineage>
        <taxon>Bacteria</taxon>
        <taxon>Pseudomonadati</taxon>
        <taxon>Bacteroidota</taxon>
        <taxon>Cytophagia</taxon>
        <taxon>Cytophagales</taxon>
        <taxon>Catalimonadaceae</taxon>
        <taxon>Catalinimonas</taxon>
    </lineage>
</organism>
<protein>
    <submittedName>
        <fullName evidence="1">Ferritin-like domain-containing protein</fullName>
    </submittedName>
</protein>
<dbReference type="SUPFAM" id="SSF47240">
    <property type="entry name" value="Ferritin-like"/>
    <property type="match status" value="1"/>
</dbReference>
<dbReference type="InterPro" id="IPR009078">
    <property type="entry name" value="Ferritin-like_SF"/>
</dbReference>
<dbReference type="OrthoDB" id="954262at2"/>
<dbReference type="AlphaFoldDB" id="A0A1G9EGZ8"/>
<dbReference type="Pfam" id="PF13668">
    <property type="entry name" value="Ferritin_2"/>
    <property type="match status" value="1"/>
</dbReference>
<dbReference type="InterPro" id="IPR006311">
    <property type="entry name" value="TAT_signal"/>
</dbReference>
<dbReference type="RefSeq" id="WP_089681466.1">
    <property type="nucleotide sequence ID" value="NZ_FNFO01000003.1"/>
</dbReference>
<name>A0A1G9EGZ8_9BACT</name>
<dbReference type="STRING" id="1075417.SAMN05421823_103469"/>
<sequence length="232" mass="24107">MSKLIKPAQGFGKSTSRRNFLATSGIALATTGLILAGCDKNDDPMPTPPADAVDLGSGDVGILNYAYALEQLEAAFYTAVMASPYGGISSEEGKIMEALQKHEVAHRDFFKAALGSDAIQALEVDFSSIDFSDRASVLMAAQTFEDLGVAAYNGAGNLIQNVDYLLLAGKIVSVEARHAAAIRQLIGTNAKAFAGDDVVDSNGLDRATAPTDVLMAAAAYLTTPVSGSNLPS</sequence>
<proteinExistence type="predicted"/>
<dbReference type="Proteomes" id="UP000198510">
    <property type="component" value="Unassembled WGS sequence"/>
</dbReference>
<keyword evidence="2" id="KW-1185">Reference proteome</keyword>
<dbReference type="PROSITE" id="PS51318">
    <property type="entry name" value="TAT"/>
    <property type="match status" value="1"/>
</dbReference>
<evidence type="ECO:0000313" key="2">
    <source>
        <dbReference type="Proteomes" id="UP000198510"/>
    </source>
</evidence>
<evidence type="ECO:0000313" key="1">
    <source>
        <dbReference type="EMBL" id="SDK75396.1"/>
    </source>
</evidence>
<gene>
    <name evidence="1" type="ORF">SAMN05421823_103469</name>
</gene>
<dbReference type="EMBL" id="FNFO01000003">
    <property type="protein sequence ID" value="SDK75396.1"/>
    <property type="molecule type" value="Genomic_DNA"/>
</dbReference>